<keyword evidence="2" id="KW-1185">Reference proteome</keyword>
<dbReference type="AlphaFoldDB" id="A0A4Y2EPM4"/>
<gene>
    <name evidence="1" type="ORF">AVEN_223450_1</name>
</gene>
<comment type="caution">
    <text evidence="1">The sequence shown here is derived from an EMBL/GenBank/DDBJ whole genome shotgun (WGS) entry which is preliminary data.</text>
</comment>
<proteinExistence type="predicted"/>
<evidence type="ECO:0000313" key="1">
    <source>
        <dbReference type="EMBL" id="GBM31253.1"/>
    </source>
</evidence>
<name>A0A4Y2EPM4_ARAVE</name>
<reference evidence="1 2" key="1">
    <citation type="journal article" date="2019" name="Sci. Rep.">
        <title>Orb-weaving spider Araneus ventricosus genome elucidates the spidroin gene catalogue.</title>
        <authorList>
            <person name="Kono N."/>
            <person name="Nakamura H."/>
            <person name="Ohtoshi R."/>
            <person name="Moran D.A.P."/>
            <person name="Shinohara A."/>
            <person name="Yoshida Y."/>
            <person name="Fujiwara M."/>
            <person name="Mori M."/>
            <person name="Tomita M."/>
            <person name="Arakawa K."/>
        </authorList>
    </citation>
    <scope>NUCLEOTIDE SEQUENCE [LARGE SCALE GENOMIC DNA]</scope>
</reference>
<organism evidence="1 2">
    <name type="scientific">Araneus ventricosus</name>
    <name type="common">Orbweaver spider</name>
    <name type="synonym">Epeira ventricosa</name>
    <dbReference type="NCBI Taxonomy" id="182803"/>
    <lineage>
        <taxon>Eukaryota</taxon>
        <taxon>Metazoa</taxon>
        <taxon>Ecdysozoa</taxon>
        <taxon>Arthropoda</taxon>
        <taxon>Chelicerata</taxon>
        <taxon>Arachnida</taxon>
        <taxon>Araneae</taxon>
        <taxon>Araneomorphae</taxon>
        <taxon>Entelegynae</taxon>
        <taxon>Araneoidea</taxon>
        <taxon>Araneidae</taxon>
        <taxon>Araneus</taxon>
    </lineage>
</organism>
<accession>A0A4Y2EPM4</accession>
<dbReference type="EMBL" id="BGPR01000679">
    <property type="protein sequence ID" value="GBM31253.1"/>
    <property type="molecule type" value="Genomic_DNA"/>
</dbReference>
<sequence length="94" mass="10547">MSMEEFEDNDFESFQQEMVAAEIEEITYLESSLADSSTNMYIFVIGGARVKIHYSYARRIDGADGGELDETGLRSTSLAKSKFALVVNDQFEIS</sequence>
<dbReference type="Proteomes" id="UP000499080">
    <property type="component" value="Unassembled WGS sequence"/>
</dbReference>
<protein>
    <submittedName>
        <fullName evidence="1">Uncharacterized protein</fullName>
    </submittedName>
</protein>
<evidence type="ECO:0000313" key="2">
    <source>
        <dbReference type="Proteomes" id="UP000499080"/>
    </source>
</evidence>